<organism evidence="2 3">
    <name type="scientific">Nyssa sinensis</name>
    <dbReference type="NCBI Taxonomy" id="561372"/>
    <lineage>
        <taxon>Eukaryota</taxon>
        <taxon>Viridiplantae</taxon>
        <taxon>Streptophyta</taxon>
        <taxon>Embryophyta</taxon>
        <taxon>Tracheophyta</taxon>
        <taxon>Spermatophyta</taxon>
        <taxon>Magnoliopsida</taxon>
        <taxon>eudicotyledons</taxon>
        <taxon>Gunneridae</taxon>
        <taxon>Pentapetalae</taxon>
        <taxon>asterids</taxon>
        <taxon>Cornales</taxon>
        <taxon>Nyssaceae</taxon>
        <taxon>Nyssa</taxon>
    </lineage>
</organism>
<protein>
    <submittedName>
        <fullName evidence="2">Uncharacterized protein</fullName>
    </submittedName>
</protein>
<dbReference type="EMBL" id="CM018042">
    <property type="protein sequence ID" value="KAA8532626.1"/>
    <property type="molecule type" value="Genomic_DNA"/>
</dbReference>
<gene>
    <name evidence="2" type="ORF">F0562_032558</name>
</gene>
<name>A0A5J5ARY5_9ASTE</name>
<feature type="compositionally biased region" description="Low complexity" evidence="1">
    <location>
        <begin position="61"/>
        <end position="71"/>
    </location>
</feature>
<evidence type="ECO:0000313" key="2">
    <source>
        <dbReference type="EMBL" id="KAA8532626.1"/>
    </source>
</evidence>
<feature type="compositionally biased region" description="Polar residues" evidence="1">
    <location>
        <begin position="97"/>
        <end position="108"/>
    </location>
</feature>
<dbReference type="AlphaFoldDB" id="A0A5J5ARY5"/>
<dbReference type="Proteomes" id="UP000325577">
    <property type="component" value="Linkage Group LG19"/>
</dbReference>
<sequence length="124" mass="13747">MKDRPPPSSYGSVYVPPHHRLRSVITSSASPNLPSAPVDSKTANNQKKFANPEPSNPYPYLPYQQLQQLQQKKNSQFDSAVHGDLSSEEGSNCEIEQPSNPGASTSENIDGWKWKLNYAFTQQG</sequence>
<evidence type="ECO:0000313" key="3">
    <source>
        <dbReference type="Proteomes" id="UP000325577"/>
    </source>
</evidence>
<feature type="compositionally biased region" description="Polar residues" evidence="1">
    <location>
        <begin position="24"/>
        <end position="33"/>
    </location>
</feature>
<keyword evidence="3" id="KW-1185">Reference proteome</keyword>
<reference evidence="2 3" key="1">
    <citation type="submission" date="2019-09" db="EMBL/GenBank/DDBJ databases">
        <title>A chromosome-level genome assembly of the Chinese tupelo Nyssa sinensis.</title>
        <authorList>
            <person name="Yang X."/>
            <person name="Kang M."/>
            <person name="Yang Y."/>
            <person name="Xiong H."/>
            <person name="Wang M."/>
            <person name="Zhang Z."/>
            <person name="Wang Z."/>
            <person name="Wu H."/>
            <person name="Ma T."/>
            <person name="Liu J."/>
            <person name="Xi Z."/>
        </authorList>
    </citation>
    <scope>NUCLEOTIDE SEQUENCE [LARGE SCALE GENOMIC DNA]</scope>
    <source>
        <strain evidence="2">J267</strain>
        <tissue evidence="2">Leaf</tissue>
    </source>
</reference>
<evidence type="ECO:0000256" key="1">
    <source>
        <dbReference type="SAM" id="MobiDB-lite"/>
    </source>
</evidence>
<feature type="region of interest" description="Disordered" evidence="1">
    <location>
        <begin position="1"/>
        <end position="108"/>
    </location>
</feature>
<proteinExistence type="predicted"/>
<accession>A0A5J5ARY5</accession>